<comment type="caution">
    <text evidence="3">The sequence shown here is derived from an EMBL/GenBank/DDBJ whole genome shotgun (WGS) entry which is preliminary data.</text>
</comment>
<feature type="compositionally biased region" description="Basic residues" evidence="1">
    <location>
        <begin position="1502"/>
        <end position="1511"/>
    </location>
</feature>
<feature type="compositionally biased region" description="Low complexity" evidence="1">
    <location>
        <begin position="724"/>
        <end position="742"/>
    </location>
</feature>
<feature type="compositionally biased region" description="Low complexity" evidence="1">
    <location>
        <begin position="121"/>
        <end position="134"/>
    </location>
</feature>
<feature type="compositionally biased region" description="Gly residues" evidence="1">
    <location>
        <begin position="1388"/>
        <end position="1435"/>
    </location>
</feature>
<organism evidence="3 4">
    <name type="scientific">Papiliotrema laurentii</name>
    <name type="common">Cryptococcus laurentii</name>
    <dbReference type="NCBI Taxonomy" id="5418"/>
    <lineage>
        <taxon>Eukaryota</taxon>
        <taxon>Fungi</taxon>
        <taxon>Dikarya</taxon>
        <taxon>Basidiomycota</taxon>
        <taxon>Agaricomycotina</taxon>
        <taxon>Tremellomycetes</taxon>
        <taxon>Tremellales</taxon>
        <taxon>Rhynchogastremaceae</taxon>
        <taxon>Papiliotrema</taxon>
    </lineage>
</organism>
<feature type="compositionally biased region" description="Basic and acidic residues" evidence="1">
    <location>
        <begin position="448"/>
        <end position="464"/>
    </location>
</feature>
<feature type="compositionally biased region" description="Polar residues" evidence="1">
    <location>
        <begin position="255"/>
        <end position="269"/>
    </location>
</feature>
<feature type="compositionally biased region" description="Low complexity" evidence="1">
    <location>
        <begin position="1443"/>
        <end position="1455"/>
    </location>
</feature>
<proteinExistence type="predicted"/>
<feature type="compositionally biased region" description="Low complexity" evidence="1">
    <location>
        <begin position="339"/>
        <end position="351"/>
    </location>
</feature>
<feature type="region of interest" description="Disordered" evidence="1">
    <location>
        <begin position="1289"/>
        <end position="1340"/>
    </location>
</feature>
<evidence type="ECO:0000313" key="3">
    <source>
        <dbReference type="EMBL" id="KAK1923053.1"/>
    </source>
</evidence>
<feature type="compositionally biased region" description="Low complexity" evidence="1">
    <location>
        <begin position="1289"/>
        <end position="1299"/>
    </location>
</feature>
<feature type="compositionally biased region" description="Low complexity" evidence="1">
    <location>
        <begin position="834"/>
        <end position="849"/>
    </location>
</feature>
<feature type="compositionally biased region" description="Low complexity" evidence="1">
    <location>
        <begin position="1316"/>
        <end position="1340"/>
    </location>
</feature>
<feature type="compositionally biased region" description="Polar residues" evidence="1">
    <location>
        <begin position="51"/>
        <end position="60"/>
    </location>
</feature>
<feature type="compositionally biased region" description="Polar residues" evidence="1">
    <location>
        <begin position="985"/>
        <end position="1003"/>
    </location>
</feature>
<feature type="compositionally biased region" description="Polar residues" evidence="1">
    <location>
        <begin position="175"/>
        <end position="189"/>
    </location>
</feature>
<feature type="compositionally biased region" description="Low complexity" evidence="1">
    <location>
        <begin position="922"/>
        <end position="960"/>
    </location>
</feature>
<dbReference type="EMBL" id="JAODAN010000018">
    <property type="protein sequence ID" value="KAK1920561.1"/>
    <property type="molecule type" value="Genomic_DNA"/>
</dbReference>
<sequence>MSSYGSPSRSSRQLGSSRPHPYTRSRANGGGSINGDLPTAISSGAVAKRGLSSSMSTSDLPRSGSESSLGLIGGLRRALSKPFSWLATPSRASQKRDFSPDAEDPPSPTDSRSKRIRRRSPSPADSTASTSAYDPPRRDQEFQVTGRALTGHMVQKDIIPPLPSHVSLSSKKRTSTTNFSRPLVNSQSMPYLDPPSSSLPSPSKRRNVVLSRSRRMDLAALALDDPADDEGPSSKAVQMTPESELTPRRKDFALPSNSPFRPITNPSSNLGSLARSTTLGNLARAQNVGSSVSMASSISSRQNGSNLFGSPSQRRMSVDSPVNDLFGRASPSQNGLAPSRSSLLRGGSVSSTPAYPRIRNGPMVWDAERGFVRESDLRAENPGPVGANEAERILFALENRRNTPLQTARAAAVPFSQGGPLPAELVGASTRQIRKAINVPLATAQTRETLRSKREKELQEDRQRGVSVLISPYGRRRQAEEELRSARAAEKRQREREREEMERRRAEMKVDDDHAASERALSVPMSESRTRRTRSISNRLSDYDDGDKSPAATPRRSSRLRKDDASPEPEPSPRSRRNKTSGKDAETPKRKSTRKASPTKETPRRSTRKRTVDKATSPTPPPEVPSISNVPTITETAPSPQHDSTAPSGYKPRAAGEMPKGRSALRAQADKTKRAHEGAATFTAKANVPGSGRFSAREEDLPDMDDLDELVTVPPTSFSNISFAPLTAGPSTSTPTPSATAPEPEKSQGGETKAGEAGGLLGRLGPKPTEQGSLSVPTSGPVSRLTQHRPRASSPLAGSSLVAQPESPPAAAPPKSPTNPPAAASATGGFVPLTAPTAGSTTPAGKPPANSFFSNLGSQPAAPPASALFGNIEAPKKTAGPGLGLGKPSEADKPKESGSAAIPDFFGKAASTSTPAAPPAPATSSPFNFGVSAPTPAAAPFQSSSSTTTTPTFSFDAPAASTSSAGKELLSKPTDKPSESAAPAPTTQFSFNKPADASSTTPKSEAPKFSFGQSSTTAPAAAAPNADKPVGGSASTPFSFGTAAPKPAGAEAPKSTFTFGASSSTPASPAAAPATTSTFSFGAPAKTDEPAKSSFSFGAPAAKPAEATAPASFSFGTAAPAPAAAPASGSAGSSFGGFSFGKPAESAKPATPAPATTGFSFGSSAASSSLNGNNKRGNEDAMSGPPSKIGAGLGSPATAPSTFNFGSTSSAPAQNTTGGFGSGNTAAASTSSFNFGSPAPQTPTTQASNPFGNSTAASSTGAPAPFVFGSSNTGSTGFGSSNTASSGFGSTTTTGAGATQPAKPAAPPSSFDFNFSAGSPGPASGPSTPTGSNAPFQFGASTSAAPSTGFGTSAGGFGSSNASTGGFGAPKTGTSGGFGTSNTGAGGFGAGSAPGGLGTSTAPGGGGFGSSTGGFGTSMGTGGFGAGASTSGGFGQTPPPAAAPSFAFGQSAPASNSGNTPFVFGAGGGGAAPAAAGGAAAGGFSMGTAGPTPVSPGGRAIKPLRRRGGKR</sequence>
<evidence type="ECO:0000256" key="1">
    <source>
        <dbReference type="SAM" id="MobiDB-lite"/>
    </source>
</evidence>
<keyword evidence="4" id="KW-1185">Reference proteome</keyword>
<feature type="compositionally biased region" description="Acidic residues" evidence="1">
    <location>
        <begin position="700"/>
        <end position="709"/>
    </location>
</feature>
<reference evidence="3" key="1">
    <citation type="submission" date="2023-02" db="EMBL/GenBank/DDBJ databases">
        <title>Identification and recombinant expression of a fungal hydrolase from Papiliotrema laurentii that hydrolyzes apple cutin and clears colloidal polyester polyurethane.</title>
        <authorList>
            <consortium name="DOE Joint Genome Institute"/>
            <person name="Roman V.A."/>
            <person name="Bojanowski C."/>
            <person name="Crable B.R."/>
            <person name="Wagner D.N."/>
            <person name="Hung C.S."/>
            <person name="Nadeau L.J."/>
            <person name="Schratz L."/>
            <person name="Haridas S."/>
            <person name="Pangilinan J."/>
            <person name="Lipzen A."/>
            <person name="Na H."/>
            <person name="Yan M."/>
            <person name="Ng V."/>
            <person name="Grigoriev I.V."/>
            <person name="Spatafora J.W."/>
            <person name="Barlow D."/>
            <person name="Biffinger J."/>
            <person name="Kelley-Loughnane N."/>
            <person name="Varaljay V.A."/>
            <person name="Crookes-Goodson W.J."/>
        </authorList>
    </citation>
    <scope>NUCLEOTIDE SEQUENCE</scope>
    <source>
        <strain evidence="3">5307AH</strain>
    </source>
</reference>
<feature type="region of interest" description="Disordered" evidence="1">
    <location>
        <begin position="1"/>
        <end position="70"/>
    </location>
</feature>
<feature type="region of interest" description="Disordered" evidence="1">
    <location>
        <begin position="1164"/>
        <end position="1259"/>
    </location>
</feature>
<accession>A0AAD9FPP4</accession>
<feature type="compositionally biased region" description="Polar residues" evidence="1">
    <location>
        <begin position="301"/>
        <end position="315"/>
    </location>
</feature>
<feature type="compositionally biased region" description="Pro residues" evidence="1">
    <location>
        <begin position="806"/>
        <end position="820"/>
    </location>
</feature>
<evidence type="ECO:0000313" key="4">
    <source>
        <dbReference type="Proteomes" id="UP001182556"/>
    </source>
</evidence>
<feature type="compositionally biased region" description="Polar residues" evidence="1">
    <location>
        <begin position="1242"/>
        <end position="1253"/>
    </location>
</feature>
<feature type="compositionally biased region" description="Low complexity" evidence="1">
    <location>
        <begin position="1223"/>
        <end position="1237"/>
    </location>
</feature>
<feature type="compositionally biased region" description="Low complexity" evidence="1">
    <location>
        <begin position="1"/>
        <end position="19"/>
    </location>
</feature>
<feature type="region of interest" description="Disordered" evidence="1">
    <location>
        <begin position="83"/>
        <end position="269"/>
    </location>
</feature>
<dbReference type="Proteomes" id="UP001182556">
    <property type="component" value="Unassembled WGS sequence"/>
</dbReference>
<feature type="compositionally biased region" description="Basic and acidic residues" evidence="1">
    <location>
        <begin position="969"/>
        <end position="978"/>
    </location>
</feature>
<name>A0AAD9FPP4_PAPLA</name>
<feature type="region of interest" description="Disordered" evidence="1">
    <location>
        <begin position="1388"/>
        <end position="1511"/>
    </location>
</feature>
<feature type="compositionally biased region" description="Polar residues" evidence="1">
    <location>
        <begin position="626"/>
        <end position="647"/>
    </location>
</feature>
<feature type="compositionally biased region" description="Basic and acidic residues" evidence="1">
    <location>
        <begin position="477"/>
        <end position="517"/>
    </location>
</feature>
<evidence type="ECO:0000313" key="2">
    <source>
        <dbReference type="EMBL" id="KAK1920561.1"/>
    </source>
</evidence>
<feature type="compositionally biased region" description="Low complexity" evidence="1">
    <location>
        <begin position="1043"/>
        <end position="1083"/>
    </location>
</feature>
<protein>
    <submittedName>
        <fullName evidence="3">Uncharacterized protein</fullName>
    </submittedName>
</protein>
<gene>
    <name evidence="3" type="ORF">DB88DRAFT_493596</name>
    <name evidence="2" type="ORF">DB88DRAFT_543393</name>
</gene>
<dbReference type="EMBL" id="JAODAN010000007">
    <property type="protein sequence ID" value="KAK1923053.1"/>
    <property type="molecule type" value="Genomic_DNA"/>
</dbReference>
<feature type="compositionally biased region" description="Polar residues" evidence="1">
    <location>
        <begin position="1198"/>
        <end position="1214"/>
    </location>
</feature>
<feature type="region of interest" description="Disordered" evidence="1">
    <location>
        <begin position="448"/>
        <end position="1098"/>
    </location>
</feature>
<feature type="compositionally biased region" description="Polar residues" evidence="1">
    <location>
        <begin position="770"/>
        <end position="785"/>
    </location>
</feature>
<feature type="compositionally biased region" description="Basic and acidic residues" evidence="1">
    <location>
        <begin position="668"/>
        <end position="677"/>
    </location>
</feature>
<feature type="region of interest" description="Disordered" evidence="1">
    <location>
        <begin position="294"/>
        <end position="360"/>
    </location>
</feature>